<feature type="transmembrane region" description="Helical" evidence="1">
    <location>
        <begin position="377"/>
        <end position="399"/>
    </location>
</feature>
<keyword evidence="1" id="KW-0812">Transmembrane</keyword>
<name>A0A1S8TTC2_9CLOT</name>
<evidence type="ECO:0000313" key="3">
    <source>
        <dbReference type="Proteomes" id="UP000190890"/>
    </source>
</evidence>
<organism evidence="2 3">
    <name type="scientific">Clostridium puniceum</name>
    <dbReference type="NCBI Taxonomy" id="29367"/>
    <lineage>
        <taxon>Bacteria</taxon>
        <taxon>Bacillati</taxon>
        <taxon>Bacillota</taxon>
        <taxon>Clostridia</taxon>
        <taxon>Eubacteriales</taxon>
        <taxon>Clostridiaceae</taxon>
        <taxon>Clostridium</taxon>
    </lineage>
</organism>
<gene>
    <name evidence="2" type="primary">spoIIIAE</name>
    <name evidence="2" type="ORF">CLPUN_11560</name>
</gene>
<keyword evidence="1" id="KW-1133">Transmembrane helix</keyword>
<dbReference type="AlphaFoldDB" id="A0A1S8TTC2"/>
<dbReference type="EMBL" id="LZZM01000073">
    <property type="protein sequence ID" value="OOM80996.1"/>
    <property type="molecule type" value="Genomic_DNA"/>
</dbReference>
<dbReference type="InterPro" id="IPR014194">
    <property type="entry name" value="Spore_III_AE"/>
</dbReference>
<dbReference type="RefSeq" id="WP_242954055.1">
    <property type="nucleotide sequence ID" value="NZ_LZZM01000073.1"/>
</dbReference>
<feature type="transmembrane region" description="Helical" evidence="1">
    <location>
        <begin position="6"/>
        <end position="24"/>
    </location>
</feature>
<feature type="transmembrane region" description="Helical" evidence="1">
    <location>
        <begin position="406"/>
        <end position="429"/>
    </location>
</feature>
<protein>
    <submittedName>
        <fullName evidence="2">Stage III sporulation protein AE</fullName>
    </submittedName>
</protein>
<sequence>MKKIRRVTFILIIGFIINMIMEIIPNYTFFEGDNVYAGEFESNISINSSIHEASNLGGKEKNDIQIENKQNENKELDNKKYIFSEGETKKSVANEPESKKFRVNKLESKNGSDKLEAKQVIENEISIDDLGGSAKEEINSLYDYIKKMKTDEELMDTLNPVDYIKEYIKEGTGNLSFHNILNAVLSIVFKEVKSVLKLTLSIVTIAIICSLLKNLQDAFSDESISQVAFYACYALIIMILSKSFIISISVAKEVIINISDFMSALLPILITMISLAGGITSAVTLDPIVLGAVVFIPKIYSNIIIPMILMIFVLEFANNISSEHKITNLCKLFKQITIWFQGIIVTVFIGLLTIRGITATTMDAVTLKTAKFAVDNFIPIVGKAFSDAITSVAGYSLVIKNAISSIGLVVIILILLHPLIKLILITFIYKLSASLIEPISDSRITKSLEAAGNSMVLITSCVLTVSLMFFILIGIMASSGRFIVGG</sequence>
<proteinExistence type="predicted"/>
<dbReference type="Proteomes" id="UP000190890">
    <property type="component" value="Unassembled WGS sequence"/>
</dbReference>
<evidence type="ECO:0000256" key="1">
    <source>
        <dbReference type="SAM" id="Phobius"/>
    </source>
</evidence>
<reference evidence="2 3" key="1">
    <citation type="submission" date="2016-05" db="EMBL/GenBank/DDBJ databases">
        <title>Microbial solvent formation.</title>
        <authorList>
            <person name="Poehlein A."/>
            <person name="Montoya Solano J.D."/>
            <person name="Flitsch S."/>
            <person name="Krabben P."/>
            <person name="Duerre P."/>
            <person name="Daniel R."/>
        </authorList>
    </citation>
    <scope>NUCLEOTIDE SEQUENCE [LARGE SCALE GENOMIC DNA]</scope>
    <source>
        <strain evidence="2 3">DSM 2619</strain>
    </source>
</reference>
<dbReference type="Pfam" id="PF09546">
    <property type="entry name" value="Spore_III_AE"/>
    <property type="match status" value="1"/>
</dbReference>
<keyword evidence="1" id="KW-0472">Membrane</keyword>
<feature type="transmembrane region" description="Helical" evidence="1">
    <location>
        <begin position="338"/>
        <end position="357"/>
    </location>
</feature>
<feature type="transmembrane region" description="Helical" evidence="1">
    <location>
        <begin position="455"/>
        <end position="477"/>
    </location>
</feature>
<feature type="transmembrane region" description="Helical" evidence="1">
    <location>
        <begin position="299"/>
        <end position="317"/>
    </location>
</feature>
<dbReference type="NCBIfam" id="TIGR02829">
    <property type="entry name" value="spore_III_AE"/>
    <property type="match status" value="1"/>
</dbReference>
<dbReference type="STRING" id="29367.CLPUN_11560"/>
<feature type="transmembrane region" description="Helical" evidence="1">
    <location>
        <begin position="261"/>
        <end position="279"/>
    </location>
</feature>
<keyword evidence="3" id="KW-1185">Reference proteome</keyword>
<evidence type="ECO:0000313" key="2">
    <source>
        <dbReference type="EMBL" id="OOM80996.1"/>
    </source>
</evidence>
<accession>A0A1S8TTC2</accession>
<feature type="transmembrane region" description="Helical" evidence="1">
    <location>
        <begin position="227"/>
        <end position="249"/>
    </location>
</feature>
<comment type="caution">
    <text evidence="2">The sequence shown here is derived from an EMBL/GenBank/DDBJ whole genome shotgun (WGS) entry which is preliminary data.</text>
</comment>